<evidence type="ECO:0000313" key="4">
    <source>
        <dbReference type="Proteomes" id="UP000275385"/>
    </source>
</evidence>
<dbReference type="GO" id="GO:0016787">
    <property type="term" value="F:hydrolase activity"/>
    <property type="evidence" value="ECO:0007669"/>
    <property type="project" value="UniProtKB-KW"/>
</dbReference>
<dbReference type="OrthoDB" id="2152029at2759"/>
<feature type="domain" description="Alpha/beta hydrolase fold-3" evidence="2">
    <location>
        <begin position="79"/>
        <end position="303"/>
    </location>
</feature>
<reference evidence="3 4" key="1">
    <citation type="submission" date="2018-08" db="EMBL/GenBank/DDBJ databases">
        <title>Draft genome of the lignicolous fungus Coniochaeta pulveracea.</title>
        <authorList>
            <person name="Borstlap C.J."/>
            <person name="De Witt R.N."/>
            <person name="Botha A."/>
            <person name="Volschenk H."/>
        </authorList>
    </citation>
    <scope>NUCLEOTIDE SEQUENCE [LARGE SCALE GENOMIC DNA]</scope>
    <source>
        <strain evidence="3 4">CAB683</strain>
    </source>
</reference>
<keyword evidence="1" id="KW-0378">Hydrolase</keyword>
<proteinExistence type="predicted"/>
<evidence type="ECO:0000313" key="3">
    <source>
        <dbReference type="EMBL" id="RKU40356.1"/>
    </source>
</evidence>
<sequence length="338" mass="37957">MLCGPIRFSLTHFTPAQMQWLSPTTIQTYRSWVVKKLALAKRAQDNSVIKRLSEDIEVLPDGRSSIMWVGDRHRASRFVLFFHGGAYIASLTESHLEWCYQAYVEASPHVEVAVALLQYTLVPQAQYPTHLQQAVAALQHLLHSGIDPSQLVVGGDSAGGNLTAQLLGHILHPNPRVDPINLTKPFLAVFTVSPWVSGRATNRSFQENGNIDMLAPSMILESARRLLGGTGYEEEESENNGWAMPVDVSSSWFRGLGKATRSLYVTVGKHEILRDQGLAFAENIRRENPDVHVRLEISETEPHDNILVEHMLKRFSTAPRDATRRMRDWFQQVINATC</sequence>
<dbReference type="STRING" id="177199.A0A420XXI9"/>
<dbReference type="InterPro" id="IPR050300">
    <property type="entry name" value="GDXG_lipolytic_enzyme"/>
</dbReference>
<dbReference type="InterPro" id="IPR013094">
    <property type="entry name" value="AB_hydrolase_3"/>
</dbReference>
<dbReference type="Gene3D" id="3.40.50.1820">
    <property type="entry name" value="alpha/beta hydrolase"/>
    <property type="match status" value="1"/>
</dbReference>
<keyword evidence="4" id="KW-1185">Reference proteome</keyword>
<organism evidence="3 4">
    <name type="scientific">Coniochaeta pulveracea</name>
    <dbReference type="NCBI Taxonomy" id="177199"/>
    <lineage>
        <taxon>Eukaryota</taxon>
        <taxon>Fungi</taxon>
        <taxon>Dikarya</taxon>
        <taxon>Ascomycota</taxon>
        <taxon>Pezizomycotina</taxon>
        <taxon>Sordariomycetes</taxon>
        <taxon>Sordariomycetidae</taxon>
        <taxon>Coniochaetales</taxon>
        <taxon>Coniochaetaceae</taxon>
        <taxon>Coniochaeta</taxon>
    </lineage>
</organism>
<dbReference type="Proteomes" id="UP000275385">
    <property type="component" value="Unassembled WGS sequence"/>
</dbReference>
<comment type="caution">
    <text evidence="3">The sequence shown here is derived from an EMBL/GenBank/DDBJ whole genome shotgun (WGS) entry which is preliminary data.</text>
</comment>
<evidence type="ECO:0000256" key="1">
    <source>
        <dbReference type="ARBA" id="ARBA00022801"/>
    </source>
</evidence>
<dbReference type="Pfam" id="PF07859">
    <property type="entry name" value="Abhydrolase_3"/>
    <property type="match status" value="1"/>
</dbReference>
<protein>
    <recommendedName>
        <fullName evidence="2">Alpha/beta hydrolase fold-3 domain-containing protein</fullName>
    </recommendedName>
</protein>
<dbReference type="InterPro" id="IPR029058">
    <property type="entry name" value="AB_hydrolase_fold"/>
</dbReference>
<gene>
    <name evidence="3" type="ORF">DL546_001133</name>
</gene>
<accession>A0A420XXI9</accession>
<name>A0A420XXI9_9PEZI</name>
<dbReference type="PANTHER" id="PTHR48081">
    <property type="entry name" value="AB HYDROLASE SUPERFAMILY PROTEIN C4A8.06C"/>
    <property type="match status" value="1"/>
</dbReference>
<dbReference type="SUPFAM" id="SSF53474">
    <property type="entry name" value="alpha/beta-Hydrolases"/>
    <property type="match status" value="1"/>
</dbReference>
<dbReference type="PANTHER" id="PTHR48081:SF31">
    <property type="entry name" value="STERYL ACETYL HYDROLASE MUG81-RELATED"/>
    <property type="match status" value="1"/>
</dbReference>
<dbReference type="EMBL" id="QVQW01000108">
    <property type="protein sequence ID" value="RKU40356.1"/>
    <property type="molecule type" value="Genomic_DNA"/>
</dbReference>
<evidence type="ECO:0000259" key="2">
    <source>
        <dbReference type="Pfam" id="PF07859"/>
    </source>
</evidence>
<dbReference type="AlphaFoldDB" id="A0A420XXI9"/>